<evidence type="ECO:0008006" key="4">
    <source>
        <dbReference type="Google" id="ProtNLM"/>
    </source>
</evidence>
<dbReference type="EMBL" id="CP004121">
    <property type="protein sequence ID" value="AGF57292.1"/>
    <property type="molecule type" value="Genomic_DNA"/>
</dbReference>
<protein>
    <recommendedName>
        <fullName evidence="4">DUF5610 domain-containing protein</fullName>
    </recommendedName>
</protein>
<dbReference type="Proteomes" id="UP000011728">
    <property type="component" value="Chromosome"/>
</dbReference>
<dbReference type="AlphaFoldDB" id="M1N1E1"/>
<gene>
    <name evidence="2" type="ORF">Cspa_c35310</name>
</gene>
<sequence length="239" mass="26310">MITGISNLNNVDTSTYATKNDVSKKDKVNDDASNTSANELEKDTFVKSSDDDLTNLTYKPVKKKLSAEEIKQLNDDQAEQEKAFLKKFIENTINTQNNFSNGTENNGLSKESSDLLTKIFGSLDKAYPKAGTTPEEAQKAISDGGPYSVKAVADRIMTMATALAGDDKDKLQQMRNAVEEGFKQAGVDFKNSTKMDDLPQISKDTYTEVMKRFDALQGKSDTSKDASANEQEDNTIKNN</sequence>
<dbReference type="KEGG" id="csr:Cspa_c35310"/>
<feature type="region of interest" description="Disordered" evidence="1">
    <location>
        <begin position="216"/>
        <end position="239"/>
    </location>
</feature>
<dbReference type="HOGENOM" id="CLU_1154850_0_0_9"/>
<evidence type="ECO:0000256" key="1">
    <source>
        <dbReference type="SAM" id="MobiDB-lite"/>
    </source>
</evidence>
<organism evidence="2 3">
    <name type="scientific">Clostridium saccharoperbutylacetonicum N1-4(HMT)</name>
    <dbReference type="NCBI Taxonomy" id="931276"/>
    <lineage>
        <taxon>Bacteria</taxon>
        <taxon>Bacillati</taxon>
        <taxon>Bacillota</taxon>
        <taxon>Clostridia</taxon>
        <taxon>Eubacteriales</taxon>
        <taxon>Clostridiaceae</taxon>
        <taxon>Clostridium</taxon>
    </lineage>
</organism>
<proteinExistence type="predicted"/>
<name>M1N1E1_9CLOT</name>
<dbReference type="eggNOG" id="ENOG50309D7">
    <property type="taxonomic scope" value="Bacteria"/>
</dbReference>
<evidence type="ECO:0000313" key="2">
    <source>
        <dbReference type="EMBL" id="AGF57292.1"/>
    </source>
</evidence>
<feature type="compositionally biased region" description="Basic and acidic residues" evidence="1">
    <location>
        <begin position="21"/>
        <end position="30"/>
    </location>
</feature>
<reference evidence="2 3" key="1">
    <citation type="submission" date="2013-02" db="EMBL/GenBank/DDBJ databases">
        <title>Genome sequence of Clostridium saccharoperbutylacetonicum N1-4(HMT).</title>
        <authorList>
            <person name="Poehlein A."/>
            <person name="Daniel R."/>
        </authorList>
    </citation>
    <scope>NUCLEOTIDE SEQUENCE [LARGE SCALE GENOMIC DNA]</scope>
    <source>
        <strain evidence="3">N1-4(HMT)</strain>
    </source>
</reference>
<accession>M1N1E1</accession>
<dbReference type="PATRIC" id="fig|931276.5.peg.3557"/>
<dbReference type="RefSeq" id="WP_015393608.1">
    <property type="nucleotide sequence ID" value="NC_020291.1"/>
</dbReference>
<dbReference type="STRING" id="36745.CLSAP_33050"/>
<evidence type="ECO:0000313" key="3">
    <source>
        <dbReference type="Proteomes" id="UP000011728"/>
    </source>
</evidence>
<feature type="region of interest" description="Disordered" evidence="1">
    <location>
        <begin position="1"/>
        <end position="45"/>
    </location>
</feature>
<feature type="compositionally biased region" description="Polar residues" evidence="1">
    <location>
        <begin position="1"/>
        <end position="18"/>
    </location>
</feature>
<dbReference type="OrthoDB" id="49105at2"/>
<keyword evidence="3" id="KW-1185">Reference proteome</keyword>